<dbReference type="AlphaFoldDB" id="A0A0N5BUI9"/>
<protein>
    <submittedName>
        <fullName evidence="8">RING-type domain-containing protein</fullName>
    </submittedName>
</protein>
<feature type="coiled-coil region" evidence="5">
    <location>
        <begin position="216"/>
        <end position="264"/>
    </location>
</feature>
<reference evidence="8" key="1">
    <citation type="submission" date="2017-02" db="UniProtKB">
        <authorList>
            <consortium name="WormBaseParasite"/>
        </authorList>
    </citation>
    <scope>IDENTIFICATION</scope>
</reference>
<feature type="domain" description="RING-type" evidence="6">
    <location>
        <begin position="7"/>
        <end position="50"/>
    </location>
</feature>
<dbReference type="InterPro" id="IPR027370">
    <property type="entry name" value="Znf-RING_euk"/>
</dbReference>
<dbReference type="InterPro" id="IPR013083">
    <property type="entry name" value="Znf_RING/FYVE/PHD"/>
</dbReference>
<proteinExistence type="predicted"/>
<dbReference type="InterPro" id="IPR001841">
    <property type="entry name" value="Znf_RING"/>
</dbReference>
<keyword evidence="5" id="KW-0175">Coiled coil</keyword>
<keyword evidence="1" id="KW-0479">Metal-binding</keyword>
<evidence type="ECO:0000259" key="6">
    <source>
        <dbReference type="PROSITE" id="PS50089"/>
    </source>
</evidence>
<dbReference type="SUPFAM" id="SSF57850">
    <property type="entry name" value="RING/U-box"/>
    <property type="match status" value="1"/>
</dbReference>
<evidence type="ECO:0000256" key="3">
    <source>
        <dbReference type="ARBA" id="ARBA00022833"/>
    </source>
</evidence>
<evidence type="ECO:0000256" key="5">
    <source>
        <dbReference type="SAM" id="Coils"/>
    </source>
</evidence>
<dbReference type="Proteomes" id="UP000046392">
    <property type="component" value="Unplaced"/>
</dbReference>
<dbReference type="GO" id="GO:0008270">
    <property type="term" value="F:zinc ion binding"/>
    <property type="evidence" value="ECO:0007669"/>
    <property type="project" value="UniProtKB-KW"/>
</dbReference>
<dbReference type="PROSITE" id="PS50089">
    <property type="entry name" value="ZF_RING_2"/>
    <property type="match status" value="1"/>
</dbReference>
<evidence type="ECO:0000256" key="2">
    <source>
        <dbReference type="ARBA" id="ARBA00022771"/>
    </source>
</evidence>
<dbReference type="WBParaSite" id="SPAL_0000950900.1">
    <property type="protein sequence ID" value="SPAL_0000950900.1"/>
    <property type="gene ID" value="SPAL_0000950900"/>
</dbReference>
<evidence type="ECO:0000256" key="1">
    <source>
        <dbReference type="ARBA" id="ARBA00022723"/>
    </source>
</evidence>
<feature type="coiled-coil region" evidence="5">
    <location>
        <begin position="122"/>
        <end position="149"/>
    </location>
</feature>
<keyword evidence="2 4" id="KW-0863">Zinc-finger</keyword>
<sequence length="275" mass="32562">MTFNFTCYVCLDQMNPNNMIAISCGHVLCGSCYDTMYIRRGEERICGLCRHRFGSGLKLFLDEGTTKTNEITYQGTSTNDYLNLEKIKKLEKDLETEKCITESLEFELKEKQLEIIEQKTIALALQREIEDNHEKINRLSKKISEIEIKPVTKKVVNDPEYLWLSNDPDEDKTKFHYKQEHDNKKNDIKISNNKFNNEKKRFNEVKNNEKNSYDNIRYLKELLNEKEKKLESVMKDKSNLQQVIEDLKKENKILHSNNDVLEKELIRKGKTTRFF</sequence>
<evidence type="ECO:0000313" key="7">
    <source>
        <dbReference type="Proteomes" id="UP000046392"/>
    </source>
</evidence>
<evidence type="ECO:0000313" key="8">
    <source>
        <dbReference type="WBParaSite" id="SPAL_0000950900.1"/>
    </source>
</evidence>
<dbReference type="InterPro" id="IPR017907">
    <property type="entry name" value="Znf_RING_CS"/>
</dbReference>
<dbReference type="Gene3D" id="3.30.40.10">
    <property type="entry name" value="Zinc/RING finger domain, C3HC4 (zinc finger)"/>
    <property type="match status" value="1"/>
</dbReference>
<keyword evidence="3" id="KW-0862">Zinc</keyword>
<keyword evidence="7" id="KW-1185">Reference proteome</keyword>
<evidence type="ECO:0000256" key="4">
    <source>
        <dbReference type="PROSITE-ProRule" id="PRU00175"/>
    </source>
</evidence>
<accession>A0A0N5BUI9</accession>
<organism evidence="7 8">
    <name type="scientific">Strongyloides papillosus</name>
    <name type="common">Intestinal threadworm</name>
    <dbReference type="NCBI Taxonomy" id="174720"/>
    <lineage>
        <taxon>Eukaryota</taxon>
        <taxon>Metazoa</taxon>
        <taxon>Ecdysozoa</taxon>
        <taxon>Nematoda</taxon>
        <taxon>Chromadorea</taxon>
        <taxon>Rhabditida</taxon>
        <taxon>Tylenchina</taxon>
        <taxon>Panagrolaimomorpha</taxon>
        <taxon>Strongyloidoidea</taxon>
        <taxon>Strongyloididae</taxon>
        <taxon>Strongyloides</taxon>
    </lineage>
</organism>
<name>A0A0N5BUI9_STREA</name>
<dbReference type="PROSITE" id="PS00518">
    <property type="entry name" value="ZF_RING_1"/>
    <property type="match status" value="1"/>
</dbReference>
<dbReference type="Pfam" id="PF13445">
    <property type="entry name" value="zf-RING_UBOX"/>
    <property type="match status" value="1"/>
</dbReference>